<protein>
    <recommendedName>
        <fullName evidence="2">Phospholipase C/D domain-containing protein</fullName>
    </recommendedName>
</protein>
<proteinExistence type="predicted"/>
<sequence>MKHGDKIVRCGATPGAGRTGRWPLAVAFSIFMLLLLPDAAMAWGPGVHMACSEWLFANLTLLPAGVATVISAYESVFRYGALSADIFIGKGCAVTPGHSHNWETAHTLLRSADSPRLKAYAYGYLSHLAADTVAHNHYVPNSMCSTGGSKLSHVYVEMLADCMVPWNRGTAGALYRLGSAEADRVLRAAVTPQRVPFFVKKQIFMGSVALCGHRRWRRSVKLVDRVLPFGMNAVYLAEMLNVSLRAVVDVLSDPFGSVVTGIDPIGEHNLAAIRSRTQGGAVRRALRGLRTVRRGRSGTVAGGCEGVLFPLDPRLASLDFPAGRTACQAA</sequence>
<reference evidence="3 4" key="1">
    <citation type="journal article" date="2011" name="J. Bacteriol.">
        <title>Complete genome sequence and updated annotation of Desulfovibrio alaskensis G20.</title>
        <authorList>
            <person name="Hauser L.J."/>
            <person name="Land M.L."/>
            <person name="Brown S.D."/>
            <person name="Larimer F."/>
            <person name="Keller K.L."/>
            <person name="Rapp-Giles B.J."/>
            <person name="Price M.N."/>
            <person name="Lin M."/>
            <person name="Bruce D.C."/>
            <person name="Detter J.C."/>
            <person name="Tapia R."/>
            <person name="Han C.S."/>
            <person name="Goodwin L.A."/>
            <person name="Cheng J.F."/>
            <person name="Pitluck S."/>
            <person name="Copeland A."/>
            <person name="Lucas S."/>
            <person name="Nolan M."/>
            <person name="Lapidus A.L."/>
            <person name="Palumbo A.V."/>
            <person name="Wall J.D."/>
        </authorList>
    </citation>
    <scope>NUCLEOTIDE SEQUENCE [LARGE SCALE GENOMIC DNA]</scope>
    <source>
        <strain evidence="4">ATCC BAA 1058 / DSM 17464 / G20</strain>
    </source>
</reference>
<keyword evidence="1" id="KW-1133">Transmembrane helix</keyword>
<dbReference type="EMBL" id="CP000112">
    <property type="protein sequence ID" value="ABB37392.1"/>
    <property type="molecule type" value="Genomic_DNA"/>
</dbReference>
<keyword evidence="1" id="KW-0812">Transmembrane</keyword>
<gene>
    <name evidence="3" type="ordered locus">Dde_0591</name>
</gene>
<evidence type="ECO:0000313" key="3">
    <source>
        <dbReference type="EMBL" id="ABB37392.1"/>
    </source>
</evidence>
<dbReference type="eggNOG" id="ENOG502ZCJY">
    <property type="taxonomic scope" value="Bacteria"/>
</dbReference>
<name>Q315K4_OLEA2</name>
<dbReference type="RefSeq" id="WP_011366703.1">
    <property type="nucleotide sequence ID" value="NC_007519.1"/>
</dbReference>
<dbReference type="AlphaFoldDB" id="Q315K4"/>
<accession>Q315K4</accession>
<evidence type="ECO:0000259" key="2">
    <source>
        <dbReference type="Pfam" id="PF00882"/>
    </source>
</evidence>
<feature type="transmembrane region" description="Helical" evidence="1">
    <location>
        <begin position="21"/>
        <end position="43"/>
    </location>
</feature>
<dbReference type="InterPro" id="IPR029002">
    <property type="entry name" value="PLPC/GPLD1"/>
</dbReference>
<feature type="domain" description="Phospholipase C/D" evidence="2">
    <location>
        <begin position="47"/>
        <end position="161"/>
    </location>
</feature>
<feature type="transmembrane region" description="Helical" evidence="1">
    <location>
        <begin position="55"/>
        <end position="73"/>
    </location>
</feature>
<keyword evidence="1" id="KW-0472">Membrane</keyword>
<keyword evidence="4" id="KW-1185">Reference proteome</keyword>
<organism evidence="3 4">
    <name type="scientific">Oleidesulfovibrio alaskensis (strain ATCC BAA-1058 / DSM 17464 / G20)</name>
    <name type="common">Desulfovibrio alaskensis</name>
    <dbReference type="NCBI Taxonomy" id="207559"/>
    <lineage>
        <taxon>Bacteria</taxon>
        <taxon>Pseudomonadati</taxon>
        <taxon>Thermodesulfobacteriota</taxon>
        <taxon>Desulfovibrionia</taxon>
        <taxon>Desulfovibrionales</taxon>
        <taxon>Desulfovibrionaceae</taxon>
        <taxon>Oleidesulfovibrio</taxon>
    </lineage>
</organism>
<dbReference type="Proteomes" id="UP000002710">
    <property type="component" value="Chromosome"/>
</dbReference>
<evidence type="ECO:0000313" key="4">
    <source>
        <dbReference type="Proteomes" id="UP000002710"/>
    </source>
</evidence>
<dbReference type="STRING" id="207559.Dde_0591"/>
<dbReference type="KEGG" id="dde:Dde_0591"/>
<evidence type="ECO:0000256" key="1">
    <source>
        <dbReference type="SAM" id="Phobius"/>
    </source>
</evidence>
<dbReference type="Pfam" id="PF00882">
    <property type="entry name" value="Zn_dep_PLPC"/>
    <property type="match status" value="1"/>
</dbReference>
<dbReference type="HOGENOM" id="CLU_073805_0_0_7"/>